<evidence type="ECO:0000256" key="1">
    <source>
        <dbReference type="PIRSR" id="PIRSR607822-1"/>
    </source>
</evidence>
<dbReference type="Proteomes" id="UP000011074">
    <property type="component" value="Chromosome"/>
</dbReference>
<sequence length="445" mass="47029">MQLAPHDSGTWVRTADAGLVRRAHAAVRHVVAATTTTAQVDDLVVRAAEQSGTWGGWYPPGLAQGQAGLALLHLYAARAGLGALDTACGHIREAVLSTQVEPLEFHALFAGTSGLAFALADVTRDEPRFGPSLDRMHERLADQVLAAPPHRTERAVSDLDYDLVTGASGTLVHLSSVAAPGERVAEAAAALADYLIWLAGPAETDGTPRRWLITPAYYPPVGDYHAKYPHGYLNLGLSHGVPGVAAALAAAWEAGHRRPGHLEALDTLTRWVRDQAGFDAYGPTWSDGTPVDEHGREGTAGCGHDRIAWCYGAAGVAGALLTVASAIDDDELRTAAVRAFDGVLARAEHIRPLSPTLCHGLAGLVMLTLDFAPWSPAARDRLPRLVGQLLDAYAPDRPLGFADVEEPGRPVDDPGLLTGAAGVALTLLAAVGDQRPHWFRAFLAR</sequence>
<dbReference type="EMBL" id="CP048261">
    <property type="protein sequence ID" value="QST84106.1"/>
    <property type="molecule type" value="Genomic_DNA"/>
</dbReference>
<reference evidence="2" key="2">
    <citation type="submission" date="2020-01" db="EMBL/GenBank/DDBJ databases">
        <authorList>
            <person name="Algora L."/>
            <person name="Schniete J.K."/>
            <person name="MacFadyen A."/>
            <person name="Hoskisson P.A."/>
            <person name="Hunter I.S."/>
            <person name="Herron P.R."/>
        </authorList>
    </citation>
    <scope>NUCLEOTIDE SEQUENCE</scope>
    <source>
        <strain evidence="2">ATCC 10970</strain>
    </source>
</reference>
<keyword evidence="1" id="KW-0479">Metal-binding</keyword>
<dbReference type="PRINTS" id="PR01950">
    <property type="entry name" value="LANCSUPER"/>
</dbReference>
<feature type="binding site" evidence="1">
    <location>
        <position position="358"/>
    </location>
    <ligand>
        <name>Zn(2+)</name>
        <dbReference type="ChEBI" id="CHEBI:29105"/>
    </ligand>
</feature>
<dbReference type="GO" id="GO:0031179">
    <property type="term" value="P:peptide modification"/>
    <property type="evidence" value="ECO:0007669"/>
    <property type="project" value="InterPro"/>
</dbReference>
<evidence type="ECO:0000313" key="2">
    <source>
        <dbReference type="EMBL" id="QST84106.1"/>
    </source>
</evidence>
<evidence type="ECO:0000313" key="3">
    <source>
        <dbReference type="Proteomes" id="UP000011074"/>
    </source>
</evidence>
<accession>A0A8A1UT26</accession>
<dbReference type="Gene3D" id="1.50.10.20">
    <property type="match status" value="1"/>
</dbReference>
<feature type="binding site" evidence="1">
    <location>
        <position position="359"/>
    </location>
    <ligand>
        <name>Zn(2+)</name>
        <dbReference type="ChEBI" id="CHEBI:29105"/>
    </ligand>
</feature>
<dbReference type="Pfam" id="PF05147">
    <property type="entry name" value="LANC_like"/>
    <property type="match status" value="1"/>
</dbReference>
<dbReference type="InterPro" id="IPR007822">
    <property type="entry name" value="LANC-like"/>
</dbReference>
<dbReference type="SUPFAM" id="SSF158745">
    <property type="entry name" value="LanC-like"/>
    <property type="match status" value="1"/>
</dbReference>
<name>A0A8A1UT26_STRR1</name>
<reference evidence="2" key="3">
    <citation type="journal article" date="2021" name="bioRxiv">
        <title>Bilateral symmetry of linear streptomycete chromosomes.</title>
        <authorList>
            <person name="Algora-Gallardo L."/>
            <person name="Schniete J.K."/>
            <person name="Mark D.R."/>
            <person name="Hunter I.S."/>
            <person name="Herron P.R."/>
        </authorList>
    </citation>
    <scope>NUCLEOTIDE SEQUENCE</scope>
    <source>
        <strain evidence="2">ATCC 10970</strain>
    </source>
</reference>
<dbReference type="CDD" id="cd04793">
    <property type="entry name" value="LanC"/>
    <property type="match status" value="1"/>
</dbReference>
<dbReference type="AlphaFoldDB" id="A0A8A1UT26"/>
<protein>
    <submittedName>
        <fullName evidence="2">Lanthionine synthetase C family protein</fullName>
    </submittedName>
</protein>
<feature type="binding site" evidence="1">
    <location>
        <position position="310"/>
    </location>
    <ligand>
        <name>Zn(2+)</name>
        <dbReference type="ChEBI" id="CHEBI:29105"/>
    </ligand>
</feature>
<keyword evidence="1" id="KW-0862">Zinc</keyword>
<dbReference type="PRINTS" id="PR01955">
    <property type="entry name" value="LANCFRANKIA"/>
</dbReference>
<gene>
    <name evidence="2" type="ORF">SRIM_031550</name>
</gene>
<dbReference type="InterPro" id="IPR033889">
    <property type="entry name" value="LanC"/>
</dbReference>
<proteinExistence type="predicted"/>
<dbReference type="SMART" id="SM01260">
    <property type="entry name" value="LANC_like"/>
    <property type="match status" value="1"/>
</dbReference>
<organism evidence="2 3">
    <name type="scientific">Streptomyces rimosus subsp. rimosus (strain ATCC 10970 / DSM 40260 / JCM 4667 / NRRL 2234)</name>
    <dbReference type="NCBI Taxonomy" id="1265868"/>
    <lineage>
        <taxon>Bacteria</taxon>
        <taxon>Bacillati</taxon>
        <taxon>Actinomycetota</taxon>
        <taxon>Actinomycetes</taxon>
        <taxon>Kitasatosporales</taxon>
        <taxon>Streptomycetaceae</taxon>
        <taxon>Streptomyces</taxon>
    </lineage>
</organism>
<dbReference type="GO" id="GO:0046872">
    <property type="term" value="F:metal ion binding"/>
    <property type="evidence" value="ECO:0007669"/>
    <property type="project" value="UniProtKB-KW"/>
</dbReference>
<reference evidence="2" key="1">
    <citation type="submission" date="2012-12" db="EMBL/GenBank/DDBJ databases">
        <authorList>
            <person name="Pethick F.E."/>
            <person name="MacFadyen A.C."/>
            <person name="Tang Z."/>
            <person name="Sangal V."/>
            <person name="Tze-Tze L."/>
            <person name="Chu J."/>
            <person name="Guo M."/>
            <person name="Kirby R."/>
            <person name="Hoskisson P.A."/>
            <person name="Herron P.R."/>
            <person name="Hunter I.S."/>
        </authorList>
    </citation>
    <scope>NUCLEOTIDE SEQUENCE</scope>
    <source>
        <strain evidence="2">ATCC 10970</strain>
    </source>
</reference>